<gene>
    <name evidence="2" type="ORF">BG015_006216</name>
</gene>
<feature type="domain" description="Protein kinase" evidence="1">
    <location>
        <begin position="1"/>
        <end position="64"/>
    </location>
</feature>
<dbReference type="InterPro" id="IPR011009">
    <property type="entry name" value="Kinase-like_dom_sf"/>
</dbReference>
<dbReference type="AlphaFoldDB" id="A0A9P5S062"/>
<comment type="caution">
    <text evidence="2">The sequence shown here is derived from an EMBL/GenBank/DDBJ whole genome shotgun (WGS) entry which is preliminary data.</text>
</comment>
<evidence type="ECO:0000259" key="1">
    <source>
        <dbReference type="PROSITE" id="PS50011"/>
    </source>
</evidence>
<dbReference type="GO" id="GO:0005524">
    <property type="term" value="F:ATP binding"/>
    <property type="evidence" value="ECO:0007669"/>
    <property type="project" value="InterPro"/>
</dbReference>
<protein>
    <recommendedName>
        <fullName evidence="1">Protein kinase domain-containing protein</fullName>
    </recommendedName>
</protein>
<dbReference type="PROSITE" id="PS50011">
    <property type="entry name" value="PROTEIN_KINASE_DOM"/>
    <property type="match status" value="1"/>
</dbReference>
<organism evidence="2 3">
    <name type="scientific">Linnemannia schmuckeri</name>
    <dbReference type="NCBI Taxonomy" id="64567"/>
    <lineage>
        <taxon>Eukaryota</taxon>
        <taxon>Fungi</taxon>
        <taxon>Fungi incertae sedis</taxon>
        <taxon>Mucoromycota</taxon>
        <taxon>Mortierellomycotina</taxon>
        <taxon>Mortierellomycetes</taxon>
        <taxon>Mortierellales</taxon>
        <taxon>Mortierellaceae</taxon>
        <taxon>Linnemannia</taxon>
    </lineage>
</organism>
<dbReference type="Proteomes" id="UP000748756">
    <property type="component" value="Unassembled WGS sequence"/>
</dbReference>
<accession>A0A9P5S062</accession>
<dbReference type="SUPFAM" id="SSF56112">
    <property type="entry name" value="Protein kinase-like (PK-like)"/>
    <property type="match status" value="1"/>
</dbReference>
<sequence>MAQLHALNLLHGDIKTLDMMLIEKLYSKIGNPGQAADLSRECKHWTYQAPQALREENYTVKLDL</sequence>
<evidence type="ECO:0000313" key="2">
    <source>
        <dbReference type="EMBL" id="KAF9151784.1"/>
    </source>
</evidence>
<dbReference type="OrthoDB" id="2435065at2759"/>
<reference evidence="2" key="1">
    <citation type="journal article" date="2020" name="Fungal Divers.">
        <title>Resolving the Mortierellaceae phylogeny through synthesis of multi-gene phylogenetics and phylogenomics.</title>
        <authorList>
            <person name="Vandepol N."/>
            <person name="Liber J."/>
            <person name="Desiro A."/>
            <person name="Na H."/>
            <person name="Kennedy M."/>
            <person name="Barry K."/>
            <person name="Grigoriev I.V."/>
            <person name="Miller A.N."/>
            <person name="O'Donnell K."/>
            <person name="Stajich J.E."/>
            <person name="Bonito G."/>
        </authorList>
    </citation>
    <scope>NUCLEOTIDE SEQUENCE</scope>
    <source>
        <strain evidence="2">NRRL 6426</strain>
    </source>
</reference>
<name>A0A9P5S062_9FUNG</name>
<proteinExistence type="predicted"/>
<dbReference type="GO" id="GO:0004672">
    <property type="term" value="F:protein kinase activity"/>
    <property type="evidence" value="ECO:0007669"/>
    <property type="project" value="InterPro"/>
</dbReference>
<keyword evidence="3" id="KW-1185">Reference proteome</keyword>
<evidence type="ECO:0000313" key="3">
    <source>
        <dbReference type="Proteomes" id="UP000748756"/>
    </source>
</evidence>
<dbReference type="Gene3D" id="1.10.510.10">
    <property type="entry name" value="Transferase(Phosphotransferase) domain 1"/>
    <property type="match status" value="1"/>
</dbReference>
<dbReference type="InterPro" id="IPR000719">
    <property type="entry name" value="Prot_kinase_dom"/>
</dbReference>
<dbReference type="EMBL" id="JAAAUQ010000294">
    <property type="protein sequence ID" value="KAF9151784.1"/>
    <property type="molecule type" value="Genomic_DNA"/>
</dbReference>